<proteinExistence type="predicted"/>
<dbReference type="SMART" id="SM00368">
    <property type="entry name" value="LRR_RI"/>
    <property type="match status" value="2"/>
</dbReference>
<dbReference type="PANTHER" id="PTHR24111:SF0">
    <property type="entry name" value="LEUCINE-RICH REPEAT-CONTAINING PROTEIN"/>
    <property type="match status" value="1"/>
</dbReference>
<keyword evidence="1" id="KW-0677">Repeat</keyword>
<protein>
    <submittedName>
        <fullName evidence="3">Uncharacterized protein</fullName>
    </submittedName>
</protein>
<dbReference type="Gene3D" id="3.80.10.10">
    <property type="entry name" value="Ribonuclease Inhibitor"/>
    <property type="match status" value="1"/>
</dbReference>
<dbReference type="InterPro" id="IPR052201">
    <property type="entry name" value="LRR-containing_regulator"/>
</dbReference>
<comment type="caution">
    <text evidence="3">The sequence shown here is derived from an EMBL/GenBank/DDBJ whole genome shotgun (WGS) entry which is preliminary data.</text>
</comment>
<dbReference type="PANTHER" id="PTHR24111">
    <property type="entry name" value="LEUCINE-RICH REPEAT-CONTAINING PROTEIN 34"/>
    <property type="match status" value="1"/>
</dbReference>
<dbReference type="Proteomes" id="UP000663854">
    <property type="component" value="Unassembled WGS sequence"/>
</dbReference>
<reference evidence="3" key="1">
    <citation type="submission" date="2021-02" db="EMBL/GenBank/DDBJ databases">
        <authorList>
            <person name="Nowell W R."/>
        </authorList>
    </citation>
    <scope>NUCLEOTIDE SEQUENCE</scope>
</reference>
<dbReference type="Proteomes" id="UP000663870">
    <property type="component" value="Unassembled WGS sequence"/>
</dbReference>
<dbReference type="InterPro" id="IPR001611">
    <property type="entry name" value="Leu-rich_rpt"/>
</dbReference>
<accession>A0A814ZP50</accession>
<dbReference type="EMBL" id="CAJNOL010000945">
    <property type="protein sequence ID" value="CAF1246272.1"/>
    <property type="molecule type" value="Genomic_DNA"/>
</dbReference>
<dbReference type="EMBL" id="CAJNOH010000529">
    <property type="protein sequence ID" value="CAF1067411.1"/>
    <property type="molecule type" value="Genomic_DNA"/>
</dbReference>
<evidence type="ECO:0000256" key="1">
    <source>
        <dbReference type="ARBA" id="ARBA00022737"/>
    </source>
</evidence>
<name>A0A814ZP50_9BILA</name>
<organism evidence="3 4">
    <name type="scientific">Rotaria sordida</name>
    <dbReference type="NCBI Taxonomy" id="392033"/>
    <lineage>
        <taxon>Eukaryota</taxon>
        <taxon>Metazoa</taxon>
        <taxon>Spiralia</taxon>
        <taxon>Gnathifera</taxon>
        <taxon>Rotifera</taxon>
        <taxon>Eurotatoria</taxon>
        <taxon>Bdelloidea</taxon>
        <taxon>Philodinida</taxon>
        <taxon>Philodinidae</taxon>
        <taxon>Rotaria</taxon>
    </lineage>
</organism>
<dbReference type="AlphaFoldDB" id="A0A814ZP50"/>
<dbReference type="InterPro" id="IPR032675">
    <property type="entry name" value="LRR_dom_sf"/>
</dbReference>
<evidence type="ECO:0000313" key="3">
    <source>
        <dbReference type="EMBL" id="CAF1246272.1"/>
    </source>
</evidence>
<keyword evidence="4" id="KW-1185">Reference proteome</keyword>
<dbReference type="SUPFAM" id="SSF52047">
    <property type="entry name" value="RNI-like"/>
    <property type="match status" value="1"/>
</dbReference>
<evidence type="ECO:0000313" key="4">
    <source>
        <dbReference type="Proteomes" id="UP000663870"/>
    </source>
</evidence>
<dbReference type="Pfam" id="PF13516">
    <property type="entry name" value="LRR_6"/>
    <property type="match status" value="2"/>
</dbReference>
<evidence type="ECO:0000313" key="2">
    <source>
        <dbReference type="EMBL" id="CAF1067411.1"/>
    </source>
</evidence>
<gene>
    <name evidence="3" type="ORF">JXQ802_LOCUS26731</name>
    <name evidence="2" type="ORF">PYM288_LOCUS17973</name>
</gene>
<sequence>MNNTTITILNLRHNHIADEGTQHLSDALKKNSTLTTLNLRYNQIGEEGAKYLADALKNNTVIFIPF</sequence>